<keyword evidence="8" id="KW-1185">Reference proteome</keyword>
<dbReference type="SUPFAM" id="SSF46689">
    <property type="entry name" value="Homeodomain-like"/>
    <property type="match status" value="1"/>
</dbReference>
<dbReference type="SMART" id="SM00717">
    <property type="entry name" value="SANT"/>
    <property type="match status" value="1"/>
</dbReference>
<evidence type="ECO:0000313" key="7">
    <source>
        <dbReference type="EMBL" id="KAK7304576.1"/>
    </source>
</evidence>
<dbReference type="Proteomes" id="UP001367508">
    <property type="component" value="Unassembled WGS sequence"/>
</dbReference>
<proteinExistence type="predicted"/>
<accession>A0AAN9JV30</accession>
<protein>
    <submittedName>
        <fullName evidence="7">Uncharacterized protein</fullName>
    </submittedName>
</protein>
<keyword evidence="3" id="KW-0238">DNA-binding</keyword>
<dbReference type="CDD" id="cd00167">
    <property type="entry name" value="SANT"/>
    <property type="match status" value="1"/>
</dbReference>
<comment type="caution">
    <text evidence="7">The sequence shown here is derived from an EMBL/GenBank/DDBJ whole genome shotgun (WGS) entry which is preliminary data.</text>
</comment>
<organism evidence="7 8">
    <name type="scientific">Canavalia gladiata</name>
    <name type="common">Sword bean</name>
    <name type="synonym">Dolichos gladiatus</name>
    <dbReference type="NCBI Taxonomy" id="3824"/>
    <lineage>
        <taxon>Eukaryota</taxon>
        <taxon>Viridiplantae</taxon>
        <taxon>Streptophyta</taxon>
        <taxon>Embryophyta</taxon>
        <taxon>Tracheophyta</taxon>
        <taxon>Spermatophyta</taxon>
        <taxon>Magnoliopsida</taxon>
        <taxon>eudicotyledons</taxon>
        <taxon>Gunneridae</taxon>
        <taxon>Pentapetalae</taxon>
        <taxon>rosids</taxon>
        <taxon>fabids</taxon>
        <taxon>Fabales</taxon>
        <taxon>Fabaceae</taxon>
        <taxon>Papilionoideae</taxon>
        <taxon>50 kb inversion clade</taxon>
        <taxon>NPAAA clade</taxon>
        <taxon>indigoferoid/millettioid clade</taxon>
        <taxon>Phaseoleae</taxon>
        <taxon>Canavalia</taxon>
    </lineage>
</organism>
<evidence type="ECO:0000256" key="3">
    <source>
        <dbReference type="ARBA" id="ARBA00023125"/>
    </source>
</evidence>
<dbReference type="FunFam" id="1.10.10.60:FF:000645">
    <property type="entry name" value="Os07g0634900 protein"/>
    <property type="match status" value="1"/>
</dbReference>
<keyword evidence="2" id="KW-0677">Repeat</keyword>
<evidence type="ECO:0000256" key="2">
    <source>
        <dbReference type="ARBA" id="ARBA00022737"/>
    </source>
</evidence>
<reference evidence="7 8" key="1">
    <citation type="submission" date="2024-01" db="EMBL/GenBank/DDBJ databases">
        <title>The genomes of 5 underutilized Papilionoideae crops provide insights into root nodulation and disease resistanc.</title>
        <authorList>
            <person name="Jiang F."/>
        </authorList>
    </citation>
    <scope>NUCLEOTIDE SEQUENCE [LARGE SCALE GENOMIC DNA]</scope>
    <source>
        <strain evidence="7">LVBAO_FW01</strain>
        <tissue evidence="7">Leaves</tissue>
    </source>
</reference>
<dbReference type="AlphaFoldDB" id="A0AAN9JV30"/>
<gene>
    <name evidence="7" type="ORF">VNO77_42458</name>
</gene>
<comment type="subcellular location">
    <subcellularLocation>
        <location evidence="1">Nucleus</location>
    </subcellularLocation>
</comment>
<evidence type="ECO:0000259" key="5">
    <source>
        <dbReference type="PROSITE" id="PS50090"/>
    </source>
</evidence>
<dbReference type="GO" id="GO:0005634">
    <property type="term" value="C:nucleus"/>
    <property type="evidence" value="ECO:0007669"/>
    <property type="project" value="UniProtKB-SubCell"/>
</dbReference>
<evidence type="ECO:0000259" key="6">
    <source>
        <dbReference type="PROSITE" id="PS51294"/>
    </source>
</evidence>
<keyword evidence="4" id="KW-0539">Nucleus</keyword>
<dbReference type="Gene3D" id="1.10.10.60">
    <property type="entry name" value="Homeodomain-like"/>
    <property type="match status" value="1"/>
</dbReference>
<dbReference type="Pfam" id="PF00249">
    <property type="entry name" value="Myb_DNA-binding"/>
    <property type="match status" value="1"/>
</dbReference>
<feature type="domain" description="HTH myb-type" evidence="6">
    <location>
        <begin position="89"/>
        <end position="143"/>
    </location>
</feature>
<dbReference type="InterPro" id="IPR001005">
    <property type="entry name" value="SANT/Myb"/>
</dbReference>
<dbReference type="PROSITE" id="PS51294">
    <property type="entry name" value="HTH_MYB"/>
    <property type="match status" value="1"/>
</dbReference>
<dbReference type="InterPro" id="IPR015495">
    <property type="entry name" value="Myb_TF_plants"/>
</dbReference>
<dbReference type="InterPro" id="IPR009057">
    <property type="entry name" value="Homeodomain-like_sf"/>
</dbReference>
<dbReference type="EMBL" id="JAYMYQ010000011">
    <property type="protein sequence ID" value="KAK7304576.1"/>
    <property type="molecule type" value="Genomic_DNA"/>
</dbReference>
<feature type="domain" description="Myb-like" evidence="5">
    <location>
        <begin position="89"/>
        <end position="139"/>
    </location>
</feature>
<sequence length="372" mass="42323">MLPLNPSPPFSLSSQRVFVELSYLKLHKTPLSTLVLNQPFSFPFICFFKALEYYVILNQEIRCFAFETINIGLKRCGKSCRIRWTNYPRSDLKQDNFTTQEEDLIIKLHAAIGSRWSIIAQQLPGRTDNDVKNYWNTKLKKKLSQMGIDPVTHKPFSKLIADYGNIGGCQKPSTQIGSINKDFKNAMMLKSDPHQILPQGFRNIIDQPKQSPTSPPKVETIGNNFLFNRNHSDIDNLSNGMDFENETILASAFGEGCLSKTSSPSTSCFTSAQETLPVPFSWNDFLLEDAFTTPSYNQEEENLVSKDLVSQVENVRRQSWNKKEIKSQQASNSDFQFSSSSDISFVEAMLDQENEMFLSFPHLMEEPSSFLS</sequence>
<dbReference type="GO" id="GO:0003677">
    <property type="term" value="F:DNA binding"/>
    <property type="evidence" value="ECO:0007669"/>
    <property type="project" value="UniProtKB-KW"/>
</dbReference>
<dbReference type="PANTHER" id="PTHR47994:SF5">
    <property type="entry name" value="F14D16.11-RELATED"/>
    <property type="match status" value="1"/>
</dbReference>
<dbReference type="PROSITE" id="PS50090">
    <property type="entry name" value="MYB_LIKE"/>
    <property type="match status" value="1"/>
</dbReference>
<evidence type="ECO:0000256" key="1">
    <source>
        <dbReference type="ARBA" id="ARBA00004123"/>
    </source>
</evidence>
<dbReference type="InterPro" id="IPR017930">
    <property type="entry name" value="Myb_dom"/>
</dbReference>
<dbReference type="PANTHER" id="PTHR47994">
    <property type="entry name" value="F14D16.11-RELATED"/>
    <property type="match status" value="1"/>
</dbReference>
<evidence type="ECO:0000313" key="8">
    <source>
        <dbReference type="Proteomes" id="UP001367508"/>
    </source>
</evidence>
<name>A0AAN9JV30_CANGL</name>
<evidence type="ECO:0000256" key="4">
    <source>
        <dbReference type="ARBA" id="ARBA00023242"/>
    </source>
</evidence>